<comment type="caution">
    <text evidence="3">The sequence shown here is derived from an EMBL/GenBank/DDBJ whole genome shotgun (WGS) entry which is preliminary data.</text>
</comment>
<dbReference type="InterPro" id="IPR012338">
    <property type="entry name" value="Beta-lactam/transpept-like"/>
</dbReference>
<protein>
    <submittedName>
        <fullName evidence="3">Beta-lactamase family protein</fullName>
    </submittedName>
</protein>
<dbReference type="RefSeq" id="WP_167127620.1">
    <property type="nucleotide sequence ID" value="NZ_JAAQQR010000006.1"/>
</dbReference>
<feature type="domain" description="Beta-lactamase-related" evidence="2">
    <location>
        <begin position="66"/>
        <end position="390"/>
    </location>
</feature>
<dbReference type="Proteomes" id="UP001429601">
    <property type="component" value="Unassembled WGS sequence"/>
</dbReference>
<evidence type="ECO:0000313" key="4">
    <source>
        <dbReference type="Proteomes" id="UP001429601"/>
    </source>
</evidence>
<dbReference type="PANTHER" id="PTHR46825:SF12">
    <property type="entry name" value="PENICILLIN-BINDING PROTEIN 4"/>
    <property type="match status" value="1"/>
</dbReference>
<feature type="signal peptide" evidence="1">
    <location>
        <begin position="1"/>
        <end position="25"/>
    </location>
</feature>
<evidence type="ECO:0000259" key="2">
    <source>
        <dbReference type="Pfam" id="PF00144"/>
    </source>
</evidence>
<organism evidence="3 4">
    <name type="scientific">Luteibacter jiangsuensis</name>
    <dbReference type="NCBI Taxonomy" id="637577"/>
    <lineage>
        <taxon>Bacteria</taxon>
        <taxon>Pseudomonadati</taxon>
        <taxon>Pseudomonadota</taxon>
        <taxon>Gammaproteobacteria</taxon>
        <taxon>Lysobacterales</taxon>
        <taxon>Rhodanobacteraceae</taxon>
        <taxon>Luteibacter</taxon>
    </lineage>
</organism>
<dbReference type="EMBL" id="JAAQQR010000006">
    <property type="protein sequence ID" value="NID05984.1"/>
    <property type="molecule type" value="Genomic_DNA"/>
</dbReference>
<dbReference type="PANTHER" id="PTHR46825">
    <property type="entry name" value="D-ALANYL-D-ALANINE-CARBOXYPEPTIDASE/ENDOPEPTIDASE AMPH"/>
    <property type="match status" value="1"/>
</dbReference>
<accession>A0ABX0Q7R8</accession>
<dbReference type="InterPro" id="IPR050491">
    <property type="entry name" value="AmpC-like"/>
</dbReference>
<dbReference type="SUPFAM" id="SSF56601">
    <property type="entry name" value="beta-lactamase/transpeptidase-like"/>
    <property type="match status" value="1"/>
</dbReference>
<feature type="chain" id="PRO_5046167813" evidence="1">
    <location>
        <begin position="26"/>
        <end position="508"/>
    </location>
</feature>
<dbReference type="Gene3D" id="3.40.710.10">
    <property type="entry name" value="DD-peptidase/beta-lactamase superfamily"/>
    <property type="match status" value="1"/>
</dbReference>
<dbReference type="InterPro" id="IPR001466">
    <property type="entry name" value="Beta-lactam-related"/>
</dbReference>
<proteinExistence type="predicted"/>
<dbReference type="Pfam" id="PF00144">
    <property type="entry name" value="Beta-lactamase"/>
    <property type="match status" value="1"/>
</dbReference>
<keyword evidence="1" id="KW-0732">Signal</keyword>
<evidence type="ECO:0000313" key="3">
    <source>
        <dbReference type="EMBL" id="NID05984.1"/>
    </source>
</evidence>
<evidence type="ECO:0000256" key="1">
    <source>
        <dbReference type="SAM" id="SignalP"/>
    </source>
</evidence>
<gene>
    <name evidence="3" type="ORF">HBF26_13880</name>
</gene>
<reference evidence="3 4" key="1">
    <citation type="journal article" date="2011" name="Curr. Microbiol.">
        <title>Luteibacter jiangsuensis sp. nov.: a methamidophos-degrading bacterium isolated from a methamidophos-manufacturing factory.</title>
        <authorList>
            <person name="Wang L."/>
            <person name="Wang G.L."/>
            <person name="Li S.P."/>
            <person name="Jiang J.D."/>
        </authorList>
    </citation>
    <scope>NUCLEOTIDE SEQUENCE [LARGE SCALE GENOMIC DNA]</scope>
    <source>
        <strain evidence="3 4">CGMCC 1.10133</strain>
    </source>
</reference>
<sequence length="508" mass="53726">MQRTRKLTSRSAAVFASVVVIPAFATQAACPTPAESAGGPTNAHTQYVETHLLPSVIKPGEKPSTLADRMRESAVPGISVAVIQGGKLAWARGWGVRDTRSCKPVTPDTDFQAASISKTVTAVLALRTVEQGKIGLDRNINDALKSWKLPVDSHLAPQGVTLRQLLSHTAGLGVHGFNGFAPGDALPTEAQMLDGLPPSKAGPVRSILPAGAQFEYSGGGYLVTELALADVSGIPFADLAEREVLRPLGMKRSSFAQPPSRAVLDNVAFGHSHGAPIPGNYEVLPQLAPGGLWSTPADLARLLIDIQASAAGKKGHLLSPAMTRDMLTPVKDNWGLGVAVYPDGPKRFGHDGVNNGYLSFMIADEKGNGIVVMANGDGSRQLMDEVTRAIATDYGWTGMAPAAMEEKTLSMSELSKAAGHFKGGGLDLNLEVKPDGLYALLVGAPPSYAERLIPLSPRRFRSMSLSTTVEFAPDFSFFTMIEGAPPMKLVRVVDKVPATMKSGPNIRK</sequence>
<keyword evidence="4" id="KW-1185">Reference proteome</keyword>
<name>A0ABX0Q7R8_9GAMM</name>